<reference evidence="3" key="1">
    <citation type="submission" date="2020-11" db="EMBL/GenBank/DDBJ databases">
        <authorList>
            <consortium name="DOE Joint Genome Institute"/>
            <person name="Ahrendt S."/>
            <person name="Riley R."/>
            <person name="Andreopoulos W."/>
            <person name="LaButti K."/>
            <person name="Pangilinan J."/>
            <person name="Ruiz-duenas F.J."/>
            <person name="Barrasa J.M."/>
            <person name="Sanchez-Garcia M."/>
            <person name="Camarero S."/>
            <person name="Miyauchi S."/>
            <person name="Serrano A."/>
            <person name="Linde D."/>
            <person name="Babiker R."/>
            <person name="Drula E."/>
            <person name="Ayuso-Fernandez I."/>
            <person name="Pacheco R."/>
            <person name="Padilla G."/>
            <person name="Ferreira P."/>
            <person name="Barriuso J."/>
            <person name="Kellner H."/>
            <person name="Castanera R."/>
            <person name="Alfaro M."/>
            <person name="Ramirez L."/>
            <person name="Pisabarro A.G."/>
            <person name="Kuo A."/>
            <person name="Tritt A."/>
            <person name="Lipzen A."/>
            <person name="He G."/>
            <person name="Yan M."/>
            <person name="Ng V."/>
            <person name="Cullen D."/>
            <person name="Martin F."/>
            <person name="Rosso M.-N."/>
            <person name="Henrissat B."/>
            <person name="Hibbett D."/>
            <person name="Martinez A.T."/>
            <person name="Grigoriev I.V."/>
        </authorList>
    </citation>
    <scope>NUCLEOTIDE SEQUENCE</scope>
    <source>
        <strain evidence="3">AH 44721</strain>
    </source>
</reference>
<dbReference type="Proteomes" id="UP000724874">
    <property type="component" value="Unassembled WGS sequence"/>
</dbReference>
<keyword evidence="2" id="KW-1133">Transmembrane helix</keyword>
<keyword evidence="2" id="KW-0812">Transmembrane</keyword>
<dbReference type="SUPFAM" id="SSF50044">
    <property type="entry name" value="SH3-domain"/>
    <property type="match status" value="1"/>
</dbReference>
<evidence type="ECO:0000313" key="3">
    <source>
        <dbReference type="EMBL" id="KAF8899958.1"/>
    </source>
</evidence>
<evidence type="ECO:0000256" key="1">
    <source>
        <dbReference type="SAM" id="MobiDB-lite"/>
    </source>
</evidence>
<keyword evidence="4" id="KW-1185">Reference proteome</keyword>
<dbReference type="InterPro" id="IPR036028">
    <property type="entry name" value="SH3-like_dom_sf"/>
</dbReference>
<comment type="caution">
    <text evidence="3">The sequence shown here is derived from an EMBL/GenBank/DDBJ whole genome shotgun (WGS) entry which is preliminary data.</text>
</comment>
<protein>
    <recommendedName>
        <fullName evidence="5">SH3 domain-containing protein</fullName>
    </recommendedName>
</protein>
<organism evidence="3 4">
    <name type="scientific">Gymnopilus junonius</name>
    <name type="common">Spectacular rustgill mushroom</name>
    <name type="synonym">Gymnopilus spectabilis subsp. junonius</name>
    <dbReference type="NCBI Taxonomy" id="109634"/>
    <lineage>
        <taxon>Eukaryota</taxon>
        <taxon>Fungi</taxon>
        <taxon>Dikarya</taxon>
        <taxon>Basidiomycota</taxon>
        <taxon>Agaricomycotina</taxon>
        <taxon>Agaricomycetes</taxon>
        <taxon>Agaricomycetidae</taxon>
        <taxon>Agaricales</taxon>
        <taxon>Agaricineae</taxon>
        <taxon>Hymenogastraceae</taxon>
        <taxon>Gymnopilus</taxon>
    </lineage>
</organism>
<feature type="transmembrane region" description="Helical" evidence="2">
    <location>
        <begin position="16"/>
        <end position="36"/>
    </location>
</feature>
<name>A0A9P5TLU9_GYMJU</name>
<feature type="region of interest" description="Disordered" evidence="1">
    <location>
        <begin position="66"/>
        <end position="85"/>
    </location>
</feature>
<gene>
    <name evidence="3" type="ORF">CPB84DRAFT_1680794</name>
</gene>
<proteinExistence type="predicted"/>
<dbReference type="AlphaFoldDB" id="A0A9P5TLU9"/>
<dbReference type="OrthoDB" id="5340910at2759"/>
<evidence type="ECO:0000256" key="2">
    <source>
        <dbReference type="SAM" id="Phobius"/>
    </source>
</evidence>
<sequence length="291" mass="31299">MRSDSSSNSSIDPGTIIAGAVVAAAIVVGVAIWMGLRLYRKRMAAKREAERGAAFLSIKGVVRDDVEGNDEKNGSLQRSVTRGGGFSRNNLDSSIVLPEKALNPPASRQSIIEYHRQSGSFPKPFSFALGAGSPRNSAADMENSKPRNSWMSFSSGSQSRFSVMSGTSSFDVTTTSGTTRKVRQTFDPVLPDELLIHAGEQLTLVQSFDDGWCVVGREGSLLVHTAKSLFKPTSQPEDNIELGVVPAWCFLKSVKGLRAERPIRSSSLGITVNLDAPASSSRGELLSWSNF</sequence>
<accession>A0A9P5TLU9</accession>
<keyword evidence="2" id="KW-0472">Membrane</keyword>
<evidence type="ECO:0008006" key="5">
    <source>
        <dbReference type="Google" id="ProtNLM"/>
    </source>
</evidence>
<evidence type="ECO:0000313" key="4">
    <source>
        <dbReference type="Proteomes" id="UP000724874"/>
    </source>
</evidence>
<dbReference type="EMBL" id="JADNYJ010000050">
    <property type="protein sequence ID" value="KAF8899958.1"/>
    <property type="molecule type" value="Genomic_DNA"/>
</dbReference>